<dbReference type="OrthoDB" id="1098508at2"/>
<dbReference type="RefSeq" id="WP_082217699.1">
    <property type="nucleotide sequence ID" value="NZ_FUZA01000010.1"/>
</dbReference>
<evidence type="ECO:0000313" key="5">
    <source>
        <dbReference type="EMBL" id="SKC18158.1"/>
    </source>
</evidence>
<evidence type="ECO:0000256" key="1">
    <source>
        <dbReference type="ARBA" id="ARBA00011046"/>
    </source>
</evidence>
<dbReference type="GO" id="GO:0045892">
    <property type="term" value="P:negative regulation of DNA-templated transcription"/>
    <property type="evidence" value="ECO:0007669"/>
    <property type="project" value="InterPro"/>
</dbReference>
<keyword evidence="6" id="KW-1185">Reference proteome</keyword>
<evidence type="ECO:0000256" key="2">
    <source>
        <dbReference type="ARBA" id="ARBA00023015"/>
    </source>
</evidence>
<dbReference type="Pfam" id="PF03965">
    <property type="entry name" value="Penicillinase_R"/>
    <property type="match status" value="1"/>
</dbReference>
<evidence type="ECO:0000313" key="6">
    <source>
        <dbReference type="Proteomes" id="UP000190897"/>
    </source>
</evidence>
<dbReference type="InterPro" id="IPR036388">
    <property type="entry name" value="WH-like_DNA-bd_sf"/>
</dbReference>
<dbReference type="Gene3D" id="1.10.4040.10">
    <property type="entry name" value="Penicillinase repressor domain"/>
    <property type="match status" value="1"/>
</dbReference>
<dbReference type="PIRSF" id="PIRSF019455">
    <property type="entry name" value="CopR_AtkY"/>
    <property type="match status" value="1"/>
</dbReference>
<dbReference type="Proteomes" id="UP000190897">
    <property type="component" value="Unassembled WGS sequence"/>
</dbReference>
<dbReference type="EMBL" id="FUZA01000010">
    <property type="protein sequence ID" value="SKC18158.1"/>
    <property type="molecule type" value="Genomic_DNA"/>
</dbReference>
<accession>A0A1T5HBV3</accession>
<dbReference type="SUPFAM" id="SSF46785">
    <property type="entry name" value="Winged helix' DNA-binding domain"/>
    <property type="match status" value="1"/>
</dbReference>
<proteinExistence type="inferred from homology"/>
<protein>
    <submittedName>
        <fullName evidence="5">Predicted transcriptional regulator</fullName>
    </submittedName>
</protein>
<keyword evidence="4" id="KW-0804">Transcription</keyword>
<sequence length="124" mass="14813">MEIRTLTRAEEEIMRILWQLKKAFVKDILAEMPEPKPAYNTVSTIIRILEKKEVVGYTAYGKTHEYFPLISEEEYKRHEMQQLMVNYFDNSLPNLVSFFVKDNDLKTKDLDEIMKLINDHKNEQ</sequence>
<dbReference type="InterPro" id="IPR005650">
    <property type="entry name" value="BlaI_family"/>
</dbReference>
<dbReference type="Gene3D" id="1.10.10.10">
    <property type="entry name" value="Winged helix-like DNA-binding domain superfamily/Winged helix DNA-binding domain"/>
    <property type="match status" value="1"/>
</dbReference>
<dbReference type="AlphaFoldDB" id="A0A1T5HBV3"/>
<keyword evidence="2" id="KW-0805">Transcription regulation</keyword>
<keyword evidence="3" id="KW-0238">DNA-binding</keyword>
<dbReference type="GO" id="GO:0003677">
    <property type="term" value="F:DNA binding"/>
    <property type="evidence" value="ECO:0007669"/>
    <property type="project" value="UniProtKB-KW"/>
</dbReference>
<gene>
    <name evidence="5" type="ORF">SAMN05660293_05271</name>
</gene>
<evidence type="ECO:0000256" key="3">
    <source>
        <dbReference type="ARBA" id="ARBA00023125"/>
    </source>
</evidence>
<evidence type="ECO:0000256" key="4">
    <source>
        <dbReference type="ARBA" id="ARBA00023163"/>
    </source>
</evidence>
<comment type="similarity">
    <text evidence="1">Belongs to the BlaI transcriptional regulatory family.</text>
</comment>
<organism evidence="5 6">
    <name type="scientific">Dyadobacter psychrophilus</name>
    <dbReference type="NCBI Taxonomy" id="651661"/>
    <lineage>
        <taxon>Bacteria</taxon>
        <taxon>Pseudomonadati</taxon>
        <taxon>Bacteroidota</taxon>
        <taxon>Cytophagia</taxon>
        <taxon>Cytophagales</taxon>
        <taxon>Spirosomataceae</taxon>
        <taxon>Dyadobacter</taxon>
    </lineage>
</organism>
<name>A0A1T5HBV3_9BACT</name>
<dbReference type="STRING" id="651661.SAMN05660293_05271"/>
<dbReference type="InterPro" id="IPR036390">
    <property type="entry name" value="WH_DNA-bd_sf"/>
</dbReference>
<reference evidence="6" key="1">
    <citation type="submission" date="2017-02" db="EMBL/GenBank/DDBJ databases">
        <authorList>
            <person name="Varghese N."/>
            <person name="Submissions S."/>
        </authorList>
    </citation>
    <scope>NUCLEOTIDE SEQUENCE [LARGE SCALE GENOMIC DNA]</scope>
    <source>
        <strain evidence="6">DSM 22270</strain>
    </source>
</reference>